<protein>
    <submittedName>
        <fullName evidence="2">Alpha/beta-hydrolase</fullName>
    </submittedName>
</protein>
<proteinExistence type="predicted"/>
<accession>A0A194X3N0</accession>
<dbReference type="OrthoDB" id="1263307at2759"/>
<keyword evidence="2" id="KW-0378">Hydrolase</keyword>
<reference evidence="2 3" key="1">
    <citation type="submission" date="2015-10" db="EMBL/GenBank/DDBJ databases">
        <title>Full genome of DAOMC 229536 Phialocephala scopiformis, a fungal endophyte of spruce producing the potent anti-insectan compound rugulosin.</title>
        <authorList>
            <consortium name="DOE Joint Genome Institute"/>
            <person name="Walker A.K."/>
            <person name="Frasz S.L."/>
            <person name="Seifert K.A."/>
            <person name="Miller J.D."/>
            <person name="Mondo S.J."/>
            <person name="Labutti K."/>
            <person name="Lipzen A."/>
            <person name="Dockter R."/>
            <person name="Kennedy M."/>
            <person name="Grigoriev I.V."/>
            <person name="Spatafora J.W."/>
        </authorList>
    </citation>
    <scope>NUCLEOTIDE SEQUENCE [LARGE SCALE GENOMIC DNA]</scope>
    <source>
        <strain evidence="2 3">CBS 120377</strain>
    </source>
</reference>
<dbReference type="InterPro" id="IPR029058">
    <property type="entry name" value="AB_hydrolase_fold"/>
</dbReference>
<keyword evidence="3" id="KW-1185">Reference proteome</keyword>
<dbReference type="PANTHER" id="PTHR37017:SF11">
    <property type="entry name" value="ESTERASE_LIPASE_THIOESTERASE DOMAIN-CONTAINING PROTEIN"/>
    <property type="match status" value="1"/>
</dbReference>
<dbReference type="Proteomes" id="UP000070700">
    <property type="component" value="Unassembled WGS sequence"/>
</dbReference>
<dbReference type="RefSeq" id="XP_018068994.1">
    <property type="nucleotide sequence ID" value="XM_018212039.1"/>
</dbReference>
<organism evidence="2 3">
    <name type="scientific">Mollisia scopiformis</name>
    <name type="common">Conifer needle endophyte fungus</name>
    <name type="synonym">Phialocephala scopiformis</name>
    <dbReference type="NCBI Taxonomy" id="149040"/>
    <lineage>
        <taxon>Eukaryota</taxon>
        <taxon>Fungi</taxon>
        <taxon>Dikarya</taxon>
        <taxon>Ascomycota</taxon>
        <taxon>Pezizomycotina</taxon>
        <taxon>Leotiomycetes</taxon>
        <taxon>Helotiales</taxon>
        <taxon>Mollisiaceae</taxon>
        <taxon>Mollisia</taxon>
    </lineage>
</organism>
<evidence type="ECO:0000313" key="2">
    <source>
        <dbReference type="EMBL" id="KUJ14639.1"/>
    </source>
</evidence>
<dbReference type="EMBL" id="KQ947419">
    <property type="protein sequence ID" value="KUJ14639.1"/>
    <property type="molecule type" value="Genomic_DNA"/>
</dbReference>
<feature type="domain" description="AB hydrolase-1" evidence="1">
    <location>
        <begin position="7"/>
        <end position="243"/>
    </location>
</feature>
<dbReference type="SUPFAM" id="SSF53474">
    <property type="entry name" value="alpha/beta-Hydrolases"/>
    <property type="match status" value="1"/>
</dbReference>
<dbReference type="InterPro" id="IPR052897">
    <property type="entry name" value="Sec-Metab_Biosynth_Hydrolase"/>
</dbReference>
<dbReference type="InParanoid" id="A0A194X3N0"/>
<dbReference type="Gene3D" id="3.40.50.1820">
    <property type="entry name" value="alpha/beta hydrolase"/>
    <property type="match status" value="1"/>
</dbReference>
<dbReference type="Pfam" id="PF12697">
    <property type="entry name" value="Abhydrolase_6"/>
    <property type="match status" value="1"/>
</dbReference>
<gene>
    <name evidence="2" type="ORF">LY89DRAFT_649030</name>
</gene>
<name>A0A194X3N0_MOLSC</name>
<dbReference type="AlphaFoldDB" id="A0A194X3N0"/>
<dbReference type="GO" id="GO:0016787">
    <property type="term" value="F:hydrolase activity"/>
    <property type="evidence" value="ECO:0007669"/>
    <property type="project" value="UniProtKB-KW"/>
</dbReference>
<sequence>MSSKPEFVIIPGAWHFPDSFKPTTDLLEKAGYTSHGVTFPSTNASPQVQSFDPDVQAIRTVVDKVLSSGKDVVLVTHSYGGVVGCESLAEYVKTLESGHESGHGKVKRMVFVCAFVLPEGGSLMAALQNKPLPWFILDEKDIVNPANPQEIFYNDISPSVAEAYISKLGTHSYPTFSSQLTVAPWKVIPSTYVLCEKDNAIPIGAQEGMVAAAKAAAPRAFDVVERCDASHSPFISQPEWLAEKLIKAAQ</sequence>
<dbReference type="GeneID" id="28821765"/>
<dbReference type="InterPro" id="IPR000073">
    <property type="entry name" value="AB_hydrolase_1"/>
</dbReference>
<dbReference type="KEGG" id="psco:LY89DRAFT_649030"/>
<evidence type="ECO:0000313" key="3">
    <source>
        <dbReference type="Proteomes" id="UP000070700"/>
    </source>
</evidence>
<dbReference type="PANTHER" id="PTHR37017">
    <property type="entry name" value="AB HYDROLASE-1 DOMAIN-CONTAINING PROTEIN-RELATED"/>
    <property type="match status" value="1"/>
</dbReference>
<evidence type="ECO:0000259" key="1">
    <source>
        <dbReference type="Pfam" id="PF12697"/>
    </source>
</evidence>